<dbReference type="OrthoDB" id="6586670at2"/>
<organism evidence="2 3">
    <name type="scientific">Vagococcus silagei</name>
    <dbReference type="NCBI Taxonomy" id="2508885"/>
    <lineage>
        <taxon>Bacteria</taxon>
        <taxon>Bacillati</taxon>
        <taxon>Bacillota</taxon>
        <taxon>Bacilli</taxon>
        <taxon>Lactobacillales</taxon>
        <taxon>Enterococcaceae</taxon>
        <taxon>Vagococcus</taxon>
    </lineage>
</organism>
<keyword evidence="1" id="KW-0732">Signal</keyword>
<dbReference type="PROSITE" id="PS51257">
    <property type="entry name" value="PROKAR_LIPOPROTEIN"/>
    <property type="match status" value="1"/>
</dbReference>
<dbReference type="SUPFAM" id="SSF160704">
    <property type="entry name" value="YehR-like"/>
    <property type="match status" value="1"/>
</dbReference>
<feature type="signal peptide" evidence="1">
    <location>
        <begin position="1"/>
        <end position="21"/>
    </location>
</feature>
<dbReference type="Proteomes" id="UP000310506">
    <property type="component" value="Unassembled WGS sequence"/>
</dbReference>
<protein>
    <submittedName>
        <fullName evidence="2">DUF1307 domain-containing protein</fullName>
    </submittedName>
</protein>
<evidence type="ECO:0000313" key="3">
    <source>
        <dbReference type="Proteomes" id="UP000310506"/>
    </source>
</evidence>
<dbReference type="EMBL" id="SDGV01000029">
    <property type="protein sequence ID" value="THB60290.1"/>
    <property type="molecule type" value="Genomic_DNA"/>
</dbReference>
<dbReference type="InterPro" id="IPR009736">
    <property type="entry name" value="DUF1307"/>
</dbReference>
<dbReference type="Gene3D" id="3.30.1830.10">
    <property type="entry name" value="YehR-like"/>
    <property type="match status" value="1"/>
</dbReference>
<name>A0A4S3B3F7_9ENTE</name>
<dbReference type="Pfam" id="PF06998">
    <property type="entry name" value="DUF1307"/>
    <property type="match status" value="1"/>
</dbReference>
<evidence type="ECO:0000313" key="2">
    <source>
        <dbReference type="EMBL" id="THB60290.1"/>
    </source>
</evidence>
<reference evidence="2 3" key="1">
    <citation type="submission" date="2019-01" db="EMBL/GenBank/DDBJ databases">
        <title>Vagococcus silagei sp. nov. isolated from brewer's grain.</title>
        <authorList>
            <person name="Guu J.-R."/>
        </authorList>
    </citation>
    <scope>NUCLEOTIDE SEQUENCE [LARGE SCALE GENOMIC DNA]</scope>
    <source>
        <strain evidence="2 3">2B-2</strain>
    </source>
</reference>
<feature type="chain" id="PRO_5039311350" evidence="1">
    <location>
        <begin position="22"/>
        <end position="149"/>
    </location>
</feature>
<keyword evidence="3" id="KW-1185">Reference proteome</keyword>
<dbReference type="AlphaFoldDB" id="A0A4S3B3F7"/>
<gene>
    <name evidence="2" type="ORF">ESZ54_11275</name>
</gene>
<comment type="caution">
    <text evidence="2">The sequence shown here is derived from an EMBL/GenBank/DDBJ whole genome shotgun (WGS) entry which is preliminary data.</text>
</comment>
<accession>A0A4S3B3F7</accession>
<dbReference type="InterPro" id="IPR036699">
    <property type="entry name" value="YehR-like_sf"/>
</dbReference>
<sequence length="149" mass="16966">MKKLKMGIMALAFIFVLSACGGSKSKLETVTYGLKNNGVTLQLEMKYDKDKTIQETTANNTYVYKDMNRTKEDLKKSIDTNSTMYKDMKGVKRDVSYGDTEAKETIHVVVKDVSKEDLKTLYGNNFDDKDNLSLDKLVKTFEKLGYTKK</sequence>
<evidence type="ECO:0000256" key="1">
    <source>
        <dbReference type="SAM" id="SignalP"/>
    </source>
</evidence>
<dbReference type="RefSeq" id="WP_136137758.1">
    <property type="nucleotide sequence ID" value="NZ_SDGV01000029.1"/>
</dbReference>
<proteinExistence type="predicted"/>